<keyword evidence="3" id="KW-0378">Hydrolase</keyword>
<evidence type="ECO:0000256" key="2">
    <source>
        <dbReference type="ARBA" id="ARBA00022723"/>
    </source>
</evidence>
<keyword evidence="2" id="KW-0479">Metal-binding</keyword>
<comment type="similarity">
    <text evidence="5">Belongs to the creatininase superfamily.</text>
</comment>
<evidence type="ECO:0000256" key="4">
    <source>
        <dbReference type="ARBA" id="ARBA00022833"/>
    </source>
</evidence>
<protein>
    <submittedName>
        <fullName evidence="6">Creatininase</fullName>
    </submittedName>
</protein>
<evidence type="ECO:0000256" key="5">
    <source>
        <dbReference type="ARBA" id="ARBA00024029"/>
    </source>
</evidence>
<dbReference type="Gene3D" id="3.40.50.10310">
    <property type="entry name" value="Creatininase"/>
    <property type="match status" value="1"/>
</dbReference>
<evidence type="ECO:0000313" key="6">
    <source>
        <dbReference type="EMBL" id="ABC25440.1"/>
    </source>
</evidence>
<dbReference type="AlphaFoldDB" id="Q2PXY7"/>
<reference evidence="6" key="1">
    <citation type="journal article" date="2006" name="Appl. Environ. Microbiol.">
        <title>Comparative genomics of DNA fragments from six Antarctic marine planktonic bacteria.</title>
        <authorList>
            <person name="Grzymski J.J."/>
            <person name="Carter B.J."/>
            <person name="DeLong E.F."/>
            <person name="Feldman R.A."/>
            <person name="Ghadiri A."/>
            <person name="Murray A.E."/>
        </authorList>
    </citation>
    <scope>NUCLEOTIDE SEQUENCE</scope>
</reference>
<proteinExistence type="inferred from homology"/>
<dbReference type="GO" id="GO:0009231">
    <property type="term" value="P:riboflavin biosynthetic process"/>
    <property type="evidence" value="ECO:0007669"/>
    <property type="project" value="TreeGrafter"/>
</dbReference>
<comment type="cofactor">
    <cofactor evidence="1">
        <name>Zn(2+)</name>
        <dbReference type="ChEBI" id="CHEBI:29105"/>
    </cofactor>
</comment>
<dbReference type="EMBL" id="DQ295242">
    <property type="protein sequence ID" value="ABC25440.1"/>
    <property type="molecule type" value="Genomic_DNA"/>
</dbReference>
<dbReference type="GO" id="GO:0046872">
    <property type="term" value="F:metal ion binding"/>
    <property type="evidence" value="ECO:0007669"/>
    <property type="project" value="UniProtKB-KW"/>
</dbReference>
<dbReference type="Pfam" id="PF02633">
    <property type="entry name" value="Creatininase"/>
    <property type="match status" value="1"/>
</dbReference>
<keyword evidence="4" id="KW-0862">Zinc</keyword>
<dbReference type="InterPro" id="IPR003785">
    <property type="entry name" value="Creatininase/forma_Hydrolase"/>
</dbReference>
<accession>Q2PXY7</accession>
<dbReference type="PANTHER" id="PTHR35005">
    <property type="entry name" value="3-DEHYDRO-SCYLLO-INOSOSE HYDROLASE"/>
    <property type="match status" value="1"/>
</dbReference>
<dbReference type="SUPFAM" id="SSF102215">
    <property type="entry name" value="Creatininase"/>
    <property type="match status" value="1"/>
</dbReference>
<dbReference type="PANTHER" id="PTHR35005:SF1">
    <property type="entry name" value="2-AMINO-5-FORMYLAMINO-6-RIBOSYLAMINOPYRIMIDIN-4(3H)-ONE 5'-MONOPHOSPHATE DEFORMYLASE"/>
    <property type="match status" value="1"/>
</dbReference>
<dbReference type="GO" id="GO:0016811">
    <property type="term" value="F:hydrolase activity, acting on carbon-nitrogen (but not peptide) bonds, in linear amides"/>
    <property type="evidence" value="ECO:0007669"/>
    <property type="project" value="TreeGrafter"/>
</dbReference>
<name>Q2PXY7_9BACT</name>
<evidence type="ECO:0000256" key="3">
    <source>
        <dbReference type="ARBA" id="ARBA00022801"/>
    </source>
</evidence>
<organism evidence="6">
    <name type="scientific">uncultured marine bacterium Ant4D5</name>
    <dbReference type="NCBI Taxonomy" id="360428"/>
    <lineage>
        <taxon>Bacteria</taxon>
        <taxon>environmental samples</taxon>
    </lineage>
</organism>
<evidence type="ECO:0000256" key="1">
    <source>
        <dbReference type="ARBA" id="ARBA00001947"/>
    </source>
</evidence>
<sequence>MSDSILLEEMTWPEVGEAIADGRTTVVIAVGAIEQHGPHLPLLVDAVRGDRLAVEVARRLGSALVAPTIRVGCSEHHMGFPGTLTLRRETLEAICLDYATSLARHGFTRLCFVPSHGGNFGPLAEMLPALQAGVGKECRVDAYTDLVGFMDFWPAAVGEHAPDLVPRVGGHADIAETAEMMVIRPDLVREERAEAGRVQVFDDALMHRVFSEGFRAVTPNGILGDSRGATSAIGESCIAHAADGIVAALEA</sequence>
<dbReference type="InterPro" id="IPR024087">
    <property type="entry name" value="Creatininase-like_sf"/>
</dbReference>